<name>A0ABN2ABG0_9ACTN</name>
<evidence type="ECO:0008006" key="3">
    <source>
        <dbReference type="Google" id="ProtNLM"/>
    </source>
</evidence>
<accession>A0ABN2ABG0</accession>
<organism evidence="1 2">
    <name type="scientific">Dactylosporangium maewongense</name>
    <dbReference type="NCBI Taxonomy" id="634393"/>
    <lineage>
        <taxon>Bacteria</taxon>
        <taxon>Bacillati</taxon>
        <taxon>Actinomycetota</taxon>
        <taxon>Actinomycetes</taxon>
        <taxon>Micromonosporales</taxon>
        <taxon>Micromonosporaceae</taxon>
        <taxon>Dactylosporangium</taxon>
    </lineage>
</organism>
<sequence length="209" mass="23526">MRHMTIDFPRGWWGTDLGSARASMGTYELYPTESLPVVDQSRFDGTFSWLVPDAPHDPLRAMDVGALATHVELPAAFKRFMSSQVLMDAIPSCTGCDFDLAPRPVPSPVEPSAQLVRFLRDQQDAVIWYLYLRPGTEPFVIASPWLLEIVGLEEVDPDALVANMVHAADSFEQFIHRFWLENSLWFSVNEGDESTDEMDLYLAHYTAAA</sequence>
<gene>
    <name evidence="1" type="ORF">GCM10009827_033130</name>
</gene>
<evidence type="ECO:0000313" key="2">
    <source>
        <dbReference type="Proteomes" id="UP001501470"/>
    </source>
</evidence>
<proteinExistence type="predicted"/>
<dbReference type="EMBL" id="BAAAQD010000005">
    <property type="protein sequence ID" value="GAA1515675.1"/>
    <property type="molecule type" value="Genomic_DNA"/>
</dbReference>
<keyword evidence="2" id="KW-1185">Reference proteome</keyword>
<reference evidence="1 2" key="1">
    <citation type="journal article" date="2019" name="Int. J. Syst. Evol. Microbiol.">
        <title>The Global Catalogue of Microorganisms (GCM) 10K type strain sequencing project: providing services to taxonomists for standard genome sequencing and annotation.</title>
        <authorList>
            <consortium name="The Broad Institute Genomics Platform"/>
            <consortium name="The Broad Institute Genome Sequencing Center for Infectious Disease"/>
            <person name="Wu L."/>
            <person name="Ma J."/>
        </authorList>
    </citation>
    <scope>NUCLEOTIDE SEQUENCE [LARGE SCALE GENOMIC DNA]</scope>
    <source>
        <strain evidence="1 2">JCM 15933</strain>
    </source>
</reference>
<protein>
    <recommendedName>
        <fullName evidence="3">SUKH-4 immunity protein of toxin-antitoxin system</fullName>
    </recommendedName>
</protein>
<comment type="caution">
    <text evidence="1">The sequence shown here is derived from an EMBL/GenBank/DDBJ whole genome shotgun (WGS) entry which is preliminary data.</text>
</comment>
<evidence type="ECO:0000313" key="1">
    <source>
        <dbReference type="EMBL" id="GAA1515675.1"/>
    </source>
</evidence>
<dbReference type="Proteomes" id="UP001501470">
    <property type="component" value="Unassembled WGS sequence"/>
</dbReference>